<evidence type="ECO:0000259" key="6">
    <source>
        <dbReference type="PROSITE" id="PS50835"/>
    </source>
</evidence>
<feature type="chain" id="PRO_5018278298" evidence="5">
    <location>
        <begin position="18"/>
        <end position="206"/>
    </location>
</feature>
<dbReference type="InterPro" id="IPR013783">
    <property type="entry name" value="Ig-like_fold"/>
</dbReference>
<dbReference type="PANTHER" id="PTHR11860:SF87">
    <property type="entry name" value="CMRF35-LIKE MOLECULE 8"/>
    <property type="match status" value="1"/>
</dbReference>
<evidence type="ECO:0000256" key="3">
    <source>
        <dbReference type="ARBA" id="ARBA00023136"/>
    </source>
</evidence>
<evidence type="ECO:0000313" key="7">
    <source>
        <dbReference type="Proteomes" id="UP000189705"/>
    </source>
</evidence>
<dbReference type="InterPro" id="IPR036179">
    <property type="entry name" value="Ig-like_dom_sf"/>
</dbReference>
<feature type="domain" description="Ig-like" evidence="6">
    <location>
        <begin position="21"/>
        <end position="126"/>
    </location>
</feature>
<dbReference type="Pfam" id="PF07686">
    <property type="entry name" value="V-set"/>
    <property type="match status" value="1"/>
</dbReference>
<reference evidence="8" key="1">
    <citation type="submission" date="2025-08" db="UniProtKB">
        <authorList>
            <consortium name="RefSeq"/>
        </authorList>
    </citation>
    <scope>IDENTIFICATION</scope>
</reference>
<dbReference type="CDD" id="cd05716">
    <property type="entry name" value="IgV_pIgR_like"/>
    <property type="match status" value="1"/>
</dbReference>
<dbReference type="GO" id="GO:0004888">
    <property type="term" value="F:transmembrane signaling receptor activity"/>
    <property type="evidence" value="ECO:0007669"/>
    <property type="project" value="TreeGrafter"/>
</dbReference>
<dbReference type="InterPro" id="IPR013106">
    <property type="entry name" value="Ig_V-set"/>
</dbReference>
<keyword evidence="5" id="KW-0732">Signal</keyword>
<dbReference type="GO" id="GO:0005886">
    <property type="term" value="C:plasma membrane"/>
    <property type="evidence" value="ECO:0007669"/>
    <property type="project" value="TreeGrafter"/>
</dbReference>
<name>A0A3Q0G5N1_ALLSI</name>
<proteinExistence type="predicted"/>
<keyword evidence="4" id="KW-1133">Transmembrane helix</keyword>
<evidence type="ECO:0000256" key="4">
    <source>
        <dbReference type="SAM" id="Phobius"/>
    </source>
</evidence>
<evidence type="ECO:0000256" key="2">
    <source>
        <dbReference type="ARBA" id="ARBA00022692"/>
    </source>
</evidence>
<comment type="subcellular location">
    <subcellularLocation>
        <location evidence="1">Membrane</location>
    </subcellularLocation>
</comment>
<evidence type="ECO:0000256" key="1">
    <source>
        <dbReference type="ARBA" id="ARBA00004370"/>
    </source>
</evidence>
<dbReference type="RefSeq" id="XP_025054981.1">
    <property type="nucleotide sequence ID" value="XM_025199196.1"/>
</dbReference>
<evidence type="ECO:0000313" key="8">
    <source>
        <dbReference type="RefSeq" id="XP_025054981.1"/>
    </source>
</evidence>
<dbReference type="Proteomes" id="UP000189705">
    <property type="component" value="Unplaced"/>
</dbReference>
<keyword evidence="2 4" id="KW-0812">Transmembrane</keyword>
<keyword evidence="3 4" id="KW-0472">Membrane</keyword>
<dbReference type="PROSITE" id="PS50835">
    <property type="entry name" value="IG_LIKE"/>
    <property type="match status" value="1"/>
</dbReference>
<dbReference type="InParanoid" id="A0A3Q0G5N1"/>
<dbReference type="InterPro" id="IPR003599">
    <property type="entry name" value="Ig_sub"/>
</dbReference>
<feature type="signal peptide" evidence="5">
    <location>
        <begin position="1"/>
        <end position="17"/>
    </location>
</feature>
<dbReference type="SUPFAM" id="SSF48726">
    <property type="entry name" value="Immunoglobulin"/>
    <property type="match status" value="1"/>
</dbReference>
<gene>
    <name evidence="8" type="primary">LOC102379826</name>
</gene>
<dbReference type="InterPro" id="IPR050671">
    <property type="entry name" value="CD300_family_receptors"/>
</dbReference>
<dbReference type="Gene3D" id="2.60.40.10">
    <property type="entry name" value="Immunoglobulins"/>
    <property type="match status" value="1"/>
</dbReference>
<dbReference type="PANTHER" id="PTHR11860">
    <property type="entry name" value="POLYMERIC-IMMUNOGLOBULIN RECEPTOR"/>
    <property type="match status" value="1"/>
</dbReference>
<dbReference type="InterPro" id="IPR007110">
    <property type="entry name" value="Ig-like_dom"/>
</dbReference>
<keyword evidence="7" id="KW-1185">Reference proteome</keyword>
<dbReference type="SMART" id="SM00409">
    <property type="entry name" value="IG"/>
    <property type="match status" value="1"/>
</dbReference>
<accession>A0A3Q0G5N1</accession>
<organism evidence="7 8">
    <name type="scientific">Alligator sinensis</name>
    <name type="common">Chinese alligator</name>
    <dbReference type="NCBI Taxonomy" id="38654"/>
    <lineage>
        <taxon>Eukaryota</taxon>
        <taxon>Metazoa</taxon>
        <taxon>Chordata</taxon>
        <taxon>Craniata</taxon>
        <taxon>Vertebrata</taxon>
        <taxon>Euteleostomi</taxon>
        <taxon>Archelosauria</taxon>
        <taxon>Archosauria</taxon>
        <taxon>Crocodylia</taxon>
        <taxon>Alligatoridae</taxon>
        <taxon>Alligatorinae</taxon>
        <taxon>Alligator</taxon>
    </lineage>
</organism>
<protein>
    <submittedName>
        <fullName evidence="8">CMRF35-like molecule 7</fullName>
    </submittedName>
</protein>
<sequence length="206" mass="22704">MWALPLWLWILFPGCMALIGPEIVTGPEGGSVSVTCKYNRGHEKNGKLWCRAGPSSRCSSGEHTIHTNWSEANVQKGRLSLQDNHILRTFTITMEHLTKADAGTYLCGVLIAFSSDLRHAVEVTVSPVLSPMEPPVSTEFTASIFTWRISTESQVSGFPAVHNMSQSSQDSHIHFVLLVGLKVPVFLCMVCTVVWVSVRYRGSSND</sequence>
<dbReference type="GeneID" id="102379826"/>
<dbReference type="KEGG" id="asn:102379826"/>
<feature type="transmembrane region" description="Helical" evidence="4">
    <location>
        <begin position="173"/>
        <end position="198"/>
    </location>
</feature>
<dbReference type="AlphaFoldDB" id="A0A3Q0G5N1"/>
<evidence type="ECO:0000256" key="5">
    <source>
        <dbReference type="SAM" id="SignalP"/>
    </source>
</evidence>